<keyword evidence="3 16" id="KW-0812">Transmembrane</keyword>
<dbReference type="Proteomes" id="UP000504632">
    <property type="component" value="Chromosome 3"/>
</dbReference>
<keyword evidence="5" id="KW-0732">Signal</keyword>
<evidence type="ECO:0000256" key="4">
    <source>
        <dbReference type="ARBA" id="ARBA00022723"/>
    </source>
</evidence>
<dbReference type="GO" id="GO:0007160">
    <property type="term" value="P:cell-matrix adhesion"/>
    <property type="evidence" value="ECO:0007669"/>
    <property type="project" value="TreeGrafter"/>
</dbReference>
<dbReference type="GO" id="GO:0098609">
    <property type="term" value="P:cell-cell adhesion"/>
    <property type="evidence" value="ECO:0007669"/>
    <property type="project" value="TreeGrafter"/>
</dbReference>
<keyword evidence="7" id="KW-0106">Calcium</keyword>
<dbReference type="Gene3D" id="2.130.10.130">
    <property type="entry name" value="Integrin alpha, N-terminal"/>
    <property type="match status" value="2"/>
</dbReference>
<dbReference type="SMART" id="SM00327">
    <property type="entry name" value="VWA"/>
    <property type="match status" value="1"/>
</dbReference>
<dbReference type="SUPFAM" id="SSF53300">
    <property type="entry name" value="vWA-like"/>
    <property type="match status" value="1"/>
</dbReference>
<dbReference type="OrthoDB" id="5317514at2759"/>
<feature type="repeat" description="FG-GAP" evidence="15">
    <location>
        <begin position="458"/>
        <end position="522"/>
    </location>
</feature>
<evidence type="ECO:0000256" key="16">
    <source>
        <dbReference type="RuleBase" id="RU003762"/>
    </source>
</evidence>
<feature type="repeat" description="FG-GAP" evidence="15">
    <location>
        <begin position="585"/>
        <end position="645"/>
    </location>
</feature>
<keyword evidence="18" id="KW-1185">Reference proteome</keyword>
<protein>
    <submittedName>
        <fullName evidence="19">LOW QUALITY PROTEIN: integrin alpha-2</fullName>
    </submittedName>
</protein>
<keyword evidence="4" id="KW-0479">Metal-binding</keyword>
<dbReference type="InterPro" id="IPR018184">
    <property type="entry name" value="Integrin_alpha_C_CS"/>
</dbReference>
<evidence type="ECO:0000256" key="8">
    <source>
        <dbReference type="ARBA" id="ARBA00022889"/>
    </source>
</evidence>
<dbReference type="FunCoup" id="A0A6J2UWQ2">
    <property type="interactions" value="704"/>
</dbReference>
<evidence type="ECO:0000256" key="1">
    <source>
        <dbReference type="ARBA" id="ARBA00004479"/>
    </source>
</evidence>
<dbReference type="GO" id="GO:0033627">
    <property type="term" value="P:cell adhesion mediated by integrin"/>
    <property type="evidence" value="ECO:0007669"/>
    <property type="project" value="TreeGrafter"/>
</dbReference>
<dbReference type="Gene3D" id="3.40.50.410">
    <property type="entry name" value="von Willebrand factor, type A domain"/>
    <property type="match status" value="1"/>
</dbReference>
<dbReference type="InterPro" id="IPR013517">
    <property type="entry name" value="FG-GAP"/>
</dbReference>
<evidence type="ECO:0000256" key="15">
    <source>
        <dbReference type="PROSITE-ProRule" id="PRU00803"/>
    </source>
</evidence>
<evidence type="ECO:0000256" key="7">
    <source>
        <dbReference type="ARBA" id="ARBA00022837"/>
    </source>
</evidence>
<dbReference type="Pfam" id="PF20805">
    <property type="entry name" value="Integrin_A_Ig_2"/>
    <property type="match status" value="1"/>
</dbReference>
<accession>A0A6J2UWQ2</accession>
<dbReference type="InterPro" id="IPR013649">
    <property type="entry name" value="Integrin_alpha_Ig-like_1"/>
</dbReference>
<proteinExistence type="inferred from homology"/>
<dbReference type="SUPFAM" id="SSF69318">
    <property type="entry name" value="Integrin alpha N-terminal domain"/>
    <property type="match status" value="1"/>
</dbReference>
<keyword evidence="13 16" id="KW-0675">Receptor</keyword>
<keyword evidence="9 16" id="KW-1133">Transmembrane helix</keyword>
<dbReference type="InterPro" id="IPR013519">
    <property type="entry name" value="Int_alpha_beta-p"/>
</dbReference>
<name>A0A6J2UWQ2_CHACN</name>
<dbReference type="GeneID" id="115807047"/>
<evidence type="ECO:0000256" key="12">
    <source>
        <dbReference type="ARBA" id="ARBA00023157"/>
    </source>
</evidence>
<feature type="domain" description="VWFA" evidence="17">
    <location>
        <begin position="158"/>
        <end position="345"/>
    </location>
</feature>
<keyword evidence="14" id="KW-0325">Glycoprotein</keyword>
<dbReference type="PROSITE" id="PS51470">
    <property type="entry name" value="FG_GAP"/>
    <property type="match status" value="4"/>
</dbReference>
<evidence type="ECO:0000313" key="19">
    <source>
        <dbReference type="RefSeq" id="XP_030623767.1"/>
    </source>
</evidence>
<evidence type="ECO:0000256" key="3">
    <source>
        <dbReference type="ARBA" id="ARBA00022692"/>
    </source>
</evidence>
<gene>
    <name evidence="19" type="primary">itga2.2</name>
</gene>
<dbReference type="SUPFAM" id="SSF69179">
    <property type="entry name" value="Integrin domains"/>
    <property type="match status" value="3"/>
</dbReference>
<dbReference type="GO" id="GO:0005178">
    <property type="term" value="F:integrin binding"/>
    <property type="evidence" value="ECO:0007669"/>
    <property type="project" value="TreeGrafter"/>
</dbReference>
<dbReference type="PANTHER" id="PTHR23220">
    <property type="entry name" value="INTEGRIN ALPHA"/>
    <property type="match status" value="1"/>
</dbReference>
<dbReference type="FunFam" id="3.40.50.410:FF:000012">
    <property type="entry name" value="Integrin, alpha 10"/>
    <property type="match status" value="1"/>
</dbReference>
<keyword evidence="6" id="KW-0677">Repeat</keyword>
<dbReference type="PRINTS" id="PR00453">
    <property type="entry name" value="VWFADOMAIN"/>
</dbReference>
<dbReference type="Gene3D" id="2.60.40.1510">
    <property type="entry name" value="ntegrin, alpha v. Chain A, domain 3"/>
    <property type="match status" value="1"/>
</dbReference>
<evidence type="ECO:0000256" key="13">
    <source>
        <dbReference type="ARBA" id="ARBA00023170"/>
    </source>
</evidence>
<evidence type="ECO:0000256" key="11">
    <source>
        <dbReference type="ARBA" id="ARBA00023136"/>
    </source>
</evidence>
<dbReference type="GO" id="GO:0008305">
    <property type="term" value="C:integrin complex"/>
    <property type="evidence" value="ECO:0007669"/>
    <property type="project" value="InterPro"/>
</dbReference>
<reference evidence="19" key="1">
    <citation type="submission" date="2025-08" db="UniProtKB">
        <authorList>
            <consortium name="RefSeq"/>
        </authorList>
    </citation>
    <scope>IDENTIFICATION</scope>
</reference>
<evidence type="ECO:0000256" key="14">
    <source>
        <dbReference type="ARBA" id="ARBA00023180"/>
    </source>
</evidence>
<feature type="repeat" description="FG-GAP" evidence="15">
    <location>
        <begin position="18"/>
        <end position="76"/>
    </location>
</feature>
<dbReference type="InterPro" id="IPR048285">
    <property type="entry name" value="Integrin_alpha_Ig-like_2"/>
</dbReference>
<dbReference type="CTD" id="100536533"/>
<dbReference type="PROSITE" id="PS00242">
    <property type="entry name" value="INTEGRIN_ALPHA"/>
    <property type="match status" value="1"/>
</dbReference>
<evidence type="ECO:0000313" key="18">
    <source>
        <dbReference type="Proteomes" id="UP000504632"/>
    </source>
</evidence>
<sequence>MSEMFRAFDQSEAFNVGTTGAKVFSGPAVEEFGYTVKQFSNHQGKWLLVGAPWSGYKQNRKGDVYKCEIMGPGSSCERLNLQNSVNINTVNNINTNMSLGLTLTRTTKNDGFMTCGPLWAQQCGSQYFYPGVCAEVKPLFSPLPAFSPALQTCGGPMDIVIVLDGSNSIYPWNPVVTFLEKLLENLDIGPSNTQVCIIQYGVDPSFEFYLSSYKTKASIVEAASKIKQKQGLETNTFNAIEFARANAFLPSNGGRPGATKVMVGVTDGESHDQALRDKVIQECEKEKITRFGIAVLGYYLRNDIDTKNLIKEIKSIASVPTEKYFFNVSAEEVLFEIAGTLGDRIFNIEGTGKGGDFQMENVPSWFSAHQTSKEDVFMLGAVGAYGWSGTVVHQSAQKSEIFPKSAFEKILEDKNHSSLLGYSVTTLTDGSSEYFVAGAPRSNHTGQVIVYIINSQKQPVIIDSQRGHQIGSYFGSVLCPLDVDGNGVTDVLLVGAPMFMSDQKKETGKVYLFSITKGLLSAAGSLEGPSPSVDARFGFAISAMPDLNLDGFNDVVVGAPLEDNNHGIIYIYYGEKRTILKQSSQKIFASKLDPGLQYFGRSLDGSGDLNADTIPDISVGAYGKVIQLWSRGIAVVTAKMSFTPEKISVLNKPCSFGGRMVSCFKANICFRATFRPRTRAGPVEITYNLTLDKDLQSYRVSSRGQFINSERLSRKTFSVTTQEMCQEHEVYIQEAPDLVNPISLHVEVVQQRPDTNPVLDVLSPNAWEFFYSISKDCGTDELCRSDLSINVRRTDQQSSSSPLLVTYTKRLSLTVTVMNSKENAYNTRVSANFSNNLYYSSITPPVDGTEVKCTLTSESLTLYCQIGYPVLQMNQEVTFDVNFDFNLKETQKDAKVSFQVQSDSTEEIPSDNKVSMSIPLQYDSEIILTRDTNLNVYFLDEESSVKTTMTSFSDIGPEFNFIIKVSTGNFPMSLAYLTVSLPTKTKEGNSLLYVTAVNTEPVANVHCETSSLIDPLKIKERPYTASFSKENLRGTKELNCETAVCQQMKCTLKGLETKSDYFVNVTAWIWNGTFASADFQSVLLTVNAMVETSQPDLLLIKHNNQQVVVTISDPRAKRDVPIGIIVGSVIGGLLLLAAAVAVLWKVGFFKRKYTQLQKNAADDEETEGLQANTA</sequence>
<dbReference type="Gene3D" id="2.60.40.1460">
    <property type="entry name" value="Integrin domains. Chain A, domain 2"/>
    <property type="match status" value="1"/>
</dbReference>
<comment type="subcellular location">
    <subcellularLocation>
        <location evidence="1 16">Membrane</location>
        <topology evidence="1 16">Single-pass type I membrane protein</topology>
    </subcellularLocation>
</comment>
<keyword evidence="11 16" id="KW-0472">Membrane</keyword>
<dbReference type="RefSeq" id="XP_030623767.1">
    <property type="nucleotide sequence ID" value="XM_030767907.1"/>
</dbReference>
<dbReference type="InterPro" id="IPR048286">
    <property type="entry name" value="Integrin_alpha_Ig-like_3"/>
</dbReference>
<keyword evidence="12" id="KW-1015">Disulfide bond</keyword>
<dbReference type="InterPro" id="IPR028994">
    <property type="entry name" value="Integrin_alpha_N"/>
</dbReference>
<dbReference type="SMART" id="SM00191">
    <property type="entry name" value="Int_alpha"/>
    <property type="match status" value="5"/>
</dbReference>
<dbReference type="Pfam" id="PF08441">
    <property type="entry name" value="Integrin_A_Ig_1"/>
    <property type="match status" value="1"/>
</dbReference>
<dbReference type="Pfam" id="PF20806">
    <property type="entry name" value="Integrin_A_Ig_3"/>
    <property type="match status" value="1"/>
</dbReference>
<dbReference type="PROSITE" id="PS50234">
    <property type="entry name" value="VWFA"/>
    <property type="match status" value="1"/>
</dbReference>
<dbReference type="Gene3D" id="1.20.5.930">
    <property type="entry name" value="Bicelle-embedded integrin alpha(iib) transmembrane segment"/>
    <property type="match status" value="1"/>
</dbReference>
<keyword evidence="10 16" id="KW-0401">Integrin</keyword>
<evidence type="ECO:0000256" key="10">
    <source>
        <dbReference type="ARBA" id="ARBA00023037"/>
    </source>
</evidence>
<organism evidence="18 19">
    <name type="scientific">Chanos chanos</name>
    <name type="common">Milkfish</name>
    <name type="synonym">Mugil chanos</name>
    <dbReference type="NCBI Taxonomy" id="29144"/>
    <lineage>
        <taxon>Eukaryota</taxon>
        <taxon>Metazoa</taxon>
        <taxon>Chordata</taxon>
        <taxon>Craniata</taxon>
        <taxon>Vertebrata</taxon>
        <taxon>Euteleostomi</taxon>
        <taxon>Actinopterygii</taxon>
        <taxon>Neopterygii</taxon>
        <taxon>Teleostei</taxon>
        <taxon>Ostariophysi</taxon>
        <taxon>Gonorynchiformes</taxon>
        <taxon>Chanidae</taxon>
        <taxon>Chanos</taxon>
    </lineage>
</organism>
<dbReference type="PRINTS" id="PR01185">
    <property type="entry name" value="INTEGRINA"/>
</dbReference>
<dbReference type="InterPro" id="IPR036465">
    <property type="entry name" value="vWFA_dom_sf"/>
</dbReference>
<dbReference type="InterPro" id="IPR002035">
    <property type="entry name" value="VWF_A"/>
</dbReference>
<feature type="transmembrane region" description="Helical" evidence="16">
    <location>
        <begin position="1122"/>
        <end position="1144"/>
    </location>
</feature>
<dbReference type="Pfam" id="PF00092">
    <property type="entry name" value="VWA"/>
    <property type="match status" value="1"/>
</dbReference>
<dbReference type="InParanoid" id="A0A6J2UWQ2"/>
<evidence type="ECO:0000256" key="9">
    <source>
        <dbReference type="ARBA" id="ARBA00022989"/>
    </source>
</evidence>
<dbReference type="GO" id="GO:0009897">
    <property type="term" value="C:external side of plasma membrane"/>
    <property type="evidence" value="ECO:0007669"/>
    <property type="project" value="TreeGrafter"/>
</dbReference>
<evidence type="ECO:0000256" key="6">
    <source>
        <dbReference type="ARBA" id="ARBA00022737"/>
    </source>
</evidence>
<comment type="similarity">
    <text evidence="2 16">Belongs to the integrin alpha chain family.</text>
</comment>
<dbReference type="Gene3D" id="2.60.40.1530">
    <property type="entry name" value="ntegrin, alpha v. Chain A, domain 4"/>
    <property type="match status" value="1"/>
</dbReference>
<dbReference type="InterPro" id="IPR000413">
    <property type="entry name" value="Integrin_alpha"/>
</dbReference>
<dbReference type="GO" id="GO:0046872">
    <property type="term" value="F:metal ion binding"/>
    <property type="evidence" value="ECO:0007669"/>
    <property type="project" value="UniProtKB-KW"/>
</dbReference>
<evidence type="ECO:0000259" key="17">
    <source>
        <dbReference type="PROSITE" id="PS50234"/>
    </source>
</evidence>
<dbReference type="GO" id="GO:0007229">
    <property type="term" value="P:integrin-mediated signaling pathway"/>
    <property type="evidence" value="ECO:0007669"/>
    <property type="project" value="UniProtKB-KW"/>
</dbReference>
<dbReference type="InterPro" id="IPR032695">
    <property type="entry name" value="Integrin_dom_sf"/>
</dbReference>
<dbReference type="AlphaFoldDB" id="A0A6J2UWQ2"/>
<dbReference type="PANTHER" id="PTHR23220:SF23">
    <property type="entry name" value="INTEGRIN ALPHA-2"/>
    <property type="match status" value="1"/>
</dbReference>
<evidence type="ECO:0000256" key="5">
    <source>
        <dbReference type="ARBA" id="ARBA00022729"/>
    </source>
</evidence>
<dbReference type="Pfam" id="PF01839">
    <property type="entry name" value="FG-GAP"/>
    <property type="match status" value="2"/>
</dbReference>
<keyword evidence="8 16" id="KW-0130">Cell adhesion</keyword>
<evidence type="ECO:0000256" key="2">
    <source>
        <dbReference type="ARBA" id="ARBA00008054"/>
    </source>
</evidence>
<feature type="repeat" description="FG-GAP" evidence="15">
    <location>
        <begin position="523"/>
        <end position="581"/>
    </location>
</feature>